<evidence type="ECO:0000313" key="4">
    <source>
        <dbReference type="Proteomes" id="UP000190449"/>
    </source>
</evidence>
<organism evidence="3 4">
    <name type="scientific">Fibrobacter intestinalis</name>
    <dbReference type="NCBI Taxonomy" id="28122"/>
    <lineage>
        <taxon>Bacteria</taxon>
        <taxon>Pseudomonadati</taxon>
        <taxon>Fibrobacterota</taxon>
        <taxon>Fibrobacteria</taxon>
        <taxon>Fibrobacterales</taxon>
        <taxon>Fibrobacteraceae</taxon>
        <taxon>Fibrobacter</taxon>
    </lineage>
</organism>
<protein>
    <submittedName>
        <fullName evidence="3">Uncharacterized protein</fullName>
    </submittedName>
</protein>
<evidence type="ECO:0000313" key="3">
    <source>
        <dbReference type="EMBL" id="SJZ90326.1"/>
    </source>
</evidence>
<keyword evidence="1" id="KW-1133">Transmembrane helix</keyword>
<accession>A0A1T4PGH0</accession>
<feature type="signal peptide" evidence="2">
    <location>
        <begin position="1"/>
        <end position="20"/>
    </location>
</feature>
<feature type="chain" id="PRO_5013182421" evidence="2">
    <location>
        <begin position="21"/>
        <end position="160"/>
    </location>
</feature>
<dbReference type="Proteomes" id="UP000190449">
    <property type="component" value="Unassembled WGS sequence"/>
</dbReference>
<dbReference type="STRING" id="28122.SAMN02745108_01917"/>
<evidence type="ECO:0000256" key="1">
    <source>
        <dbReference type="SAM" id="Phobius"/>
    </source>
</evidence>
<evidence type="ECO:0000256" key="2">
    <source>
        <dbReference type="SAM" id="SignalP"/>
    </source>
</evidence>
<feature type="transmembrane region" description="Helical" evidence="1">
    <location>
        <begin position="139"/>
        <end position="159"/>
    </location>
</feature>
<keyword evidence="2" id="KW-0732">Signal</keyword>
<dbReference type="AlphaFoldDB" id="A0A1T4PGH0"/>
<sequence length="160" mass="18295">MKKWTFILFGLCSILLTSCAVTTHYSLKENWIDDNDLQYALQHPSLNDWYPKMGDPVVIEYSNDTIYFIYNYHPTLFASVKDGKVYKPTNKDKVEGAWGTRNEPIGFLVQNNKLVGIQRMGEYQTVQDNQQAEKRERSWIPLIVGGVVAVALLISIGSIF</sequence>
<name>A0A1T4PGH0_9BACT</name>
<dbReference type="RefSeq" id="WP_078776762.1">
    <property type="nucleotide sequence ID" value="NZ_FUWU01000034.1"/>
</dbReference>
<dbReference type="PROSITE" id="PS51257">
    <property type="entry name" value="PROKAR_LIPOPROTEIN"/>
    <property type="match status" value="1"/>
</dbReference>
<proteinExistence type="predicted"/>
<dbReference type="EMBL" id="FUWU01000034">
    <property type="protein sequence ID" value="SJZ90326.1"/>
    <property type="molecule type" value="Genomic_DNA"/>
</dbReference>
<reference evidence="3 4" key="1">
    <citation type="submission" date="2017-02" db="EMBL/GenBank/DDBJ databases">
        <authorList>
            <person name="Peterson S.W."/>
        </authorList>
    </citation>
    <scope>NUCLEOTIDE SEQUENCE [LARGE SCALE GENOMIC DNA]</scope>
    <source>
        <strain evidence="3 4">ATCC 43854</strain>
    </source>
</reference>
<keyword evidence="1" id="KW-0472">Membrane</keyword>
<keyword evidence="1" id="KW-0812">Transmembrane</keyword>
<gene>
    <name evidence="3" type="ORF">SAMN02745108_01917</name>
</gene>